<proteinExistence type="predicted"/>
<dbReference type="RefSeq" id="WP_130484578.1">
    <property type="nucleotide sequence ID" value="NZ_SGWW01000001.1"/>
</dbReference>
<keyword evidence="2" id="KW-1185">Reference proteome</keyword>
<dbReference type="OrthoDB" id="5068826at2"/>
<reference evidence="1 2" key="1">
    <citation type="journal article" date="2015" name="Stand. Genomic Sci.">
        <title>Genomic Encyclopedia of Bacterial and Archaeal Type Strains, Phase III: the genomes of soil and plant-associated and newly described type strains.</title>
        <authorList>
            <person name="Whitman W.B."/>
            <person name="Woyke T."/>
            <person name="Klenk H.P."/>
            <person name="Zhou Y."/>
            <person name="Lilburn T.G."/>
            <person name="Beck B.J."/>
            <person name="De Vos P."/>
            <person name="Vandamme P."/>
            <person name="Eisen J.A."/>
            <person name="Garrity G."/>
            <person name="Hugenholtz P."/>
            <person name="Kyrpides N.C."/>
        </authorList>
    </citation>
    <scope>NUCLEOTIDE SEQUENCE [LARGE SCALE GENOMIC DNA]</scope>
    <source>
        <strain evidence="1 2">CV2</strain>
    </source>
</reference>
<accession>A0A4V2EXH4</accession>
<organism evidence="1 2">
    <name type="scientific">Microcella putealis</name>
    <dbReference type="NCBI Taxonomy" id="337005"/>
    <lineage>
        <taxon>Bacteria</taxon>
        <taxon>Bacillati</taxon>
        <taxon>Actinomycetota</taxon>
        <taxon>Actinomycetes</taxon>
        <taxon>Micrococcales</taxon>
        <taxon>Microbacteriaceae</taxon>
        <taxon>Microcella</taxon>
    </lineage>
</organism>
<comment type="caution">
    <text evidence="1">The sequence shown here is derived from an EMBL/GenBank/DDBJ whole genome shotgun (WGS) entry which is preliminary data.</text>
</comment>
<evidence type="ECO:0000313" key="1">
    <source>
        <dbReference type="EMBL" id="RZS59500.1"/>
    </source>
</evidence>
<dbReference type="EMBL" id="SGWW01000001">
    <property type="protein sequence ID" value="RZS59500.1"/>
    <property type="molecule type" value="Genomic_DNA"/>
</dbReference>
<gene>
    <name evidence="1" type="ORF">EV141_0727</name>
</gene>
<dbReference type="AlphaFoldDB" id="A0A4V2EXH4"/>
<protein>
    <submittedName>
        <fullName evidence="1">Uncharacterized protein</fullName>
    </submittedName>
</protein>
<sequence>MPRLANHDYLTIRHFPARLWQVNDGDAFPNIPGDAQRELQEYFAPAADLTDAEATAHRVAFTRAFPAMPQSAGRVFAALRASRQGCSNQIVGRHRTATTSTYKVAHKLRTVGVFSVSRPKADVFRLTKA</sequence>
<name>A0A4V2EXH4_9MICO</name>
<evidence type="ECO:0000313" key="2">
    <source>
        <dbReference type="Proteomes" id="UP000293519"/>
    </source>
</evidence>
<dbReference type="Proteomes" id="UP000293519">
    <property type="component" value="Unassembled WGS sequence"/>
</dbReference>